<protein>
    <submittedName>
        <fullName evidence="2">Uncharacterized protein</fullName>
    </submittedName>
</protein>
<name>B0Y914_ASPFC</name>
<sequence>MGKCLGNLLLGRFRQAGTLTDRRVLLRPAEFTIPRGLARVPSFVSKETSSGDPETITPTKHRKHDPLPVKMKFTTIVSLFGLAQLALCADRGSYTVSGLGQRKQEILRAGGNTMDMAIAMLESDHMKTDYVYGDGKSGDATNFGIFKQNWMMLRTSASDFKGQSESQVSNGAVLNHDLKKDIKARHDSEKYYGFDKWVAGHRNGATGLQHPYTDDINTYKSAIQWIRQQIESDPKYKKDDTRFWVDVVAI</sequence>
<dbReference type="AlphaFoldDB" id="B0Y914"/>
<dbReference type="InterPro" id="IPR049168">
    <property type="entry name" value="Glyco_hydro_134"/>
</dbReference>
<evidence type="ECO:0000313" key="3">
    <source>
        <dbReference type="Proteomes" id="UP000001699"/>
    </source>
</evidence>
<organism evidence="2 3">
    <name type="scientific">Aspergillus fumigatus (strain CBS 144.89 / FGSC A1163 / CEA10)</name>
    <name type="common">Neosartorya fumigata</name>
    <dbReference type="NCBI Taxonomy" id="451804"/>
    <lineage>
        <taxon>Eukaryota</taxon>
        <taxon>Fungi</taxon>
        <taxon>Dikarya</taxon>
        <taxon>Ascomycota</taxon>
        <taxon>Pezizomycotina</taxon>
        <taxon>Eurotiomycetes</taxon>
        <taxon>Eurotiomycetidae</taxon>
        <taxon>Eurotiales</taxon>
        <taxon>Aspergillaceae</taxon>
        <taxon>Aspergillus</taxon>
        <taxon>Aspergillus subgen. Fumigati</taxon>
    </lineage>
</organism>
<dbReference type="Pfam" id="PF21087">
    <property type="entry name" value="Glyco_hydro_134"/>
    <property type="match status" value="1"/>
</dbReference>
<dbReference type="Proteomes" id="UP000001699">
    <property type="component" value="Unassembled WGS sequence"/>
</dbReference>
<dbReference type="OrthoDB" id="2888121at2759"/>
<dbReference type="CDD" id="cd19610">
    <property type="entry name" value="mannanase_GH134"/>
    <property type="match status" value="1"/>
</dbReference>
<dbReference type="VEuPathDB" id="FungiDB:AFUB_079280"/>
<feature type="region of interest" description="Disordered" evidence="1">
    <location>
        <begin position="43"/>
        <end position="63"/>
    </location>
</feature>
<dbReference type="EMBL" id="DS499599">
    <property type="protein sequence ID" value="EDP49895.1"/>
    <property type="molecule type" value="Genomic_DNA"/>
</dbReference>
<feature type="compositionally biased region" description="Polar residues" evidence="1">
    <location>
        <begin position="45"/>
        <end position="58"/>
    </location>
</feature>
<reference evidence="2 3" key="1">
    <citation type="journal article" date="2008" name="PLoS Genet.">
        <title>Genomic islands in the pathogenic filamentous fungus Aspergillus fumigatus.</title>
        <authorList>
            <person name="Fedorova N.D."/>
            <person name="Khaldi N."/>
            <person name="Joardar V.S."/>
            <person name="Maiti R."/>
            <person name="Amedeo P."/>
            <person name="Anderson M.J."/>
            <person name="Crabtree J."/>
            <person name="Silva J.C."/>
            <person name="Badger J.H."/>
            <person name="Albarraq A."/>
            <person name="Angiuoli S."/>
            <person name="Bussey H."/>
            <person name="Bowyer P."/>
            <person name="Cotty P.J."/>
            <person name="Dyer P.S."/>
            <person name="Egan A."/>
            <person name="Galens K."/>
            <person name="Fraser-Liggett C.M."/>
            <person name="Haas B.J."/>
            <person name="Inman J.M."/>
            <person name="Kent R."/>
            <person name="Lemieux S."/>
            <person name="Malavazi I."/>
            <person name="Orvis J."/>
            <person name="Roemer T."/>
            <person name="Ronning C.M."/>
            <person name="Sundaram J.P."/>
            <person name="Sutton G."/>
            <person name="Turner G."/>
            <person name="Venter J.C."/>
            <person name="White O.R."/>
            <person name="Whitty B.R."/>
            <person name="Youngman P."/>
            <person name="Wolfe K.H."/>
            <person name="Goldman G.H."/>
            <person name="Wortman J.R."/>
            <person name="Jiang B."/>
            <person name="Denning D.W."/>
            <person name="Nierman W.C."/>
        </authorList>
    </citation>
    <scope>NUCLEOTIDE SEQUENCE [LARGE SCALE GENOMIC DNA]</scope>
    <source>
        <strain evidence="3">CBS 144.89 / FGSC A1163 / CEA10</strain>
    </source>
</reference>
<evidence type="ECO:0000313" key="2">
    <source>
        <dbReference type="EMBL" id="EDP49895.1"/>
    </source>
</evidence>
<evidence type="ECO:0000256" key="1">
    <source>
        <dbReference type="SAM" id="MobiDB-lite"/>
    </source>
</evidence>
<dbReference type="HOGENOM" id="CLU_1111160_0_0_1"/>
<keyword evidence="3" id="KW-1185">Reference proteome</keyword>
<accession>B0Y914</accession>
<proteinExistence type="predicted"/>
<gene>
    <name evidence="2" type="ORF">AFUB_079280</name>
</gene>